<dbReference type="Proteomes" id="UP000595566">
    <property type="component" value="Segment"/>
</dbReference>
<organism evidence="1 2">
    <name type="scientific">Flavobacterium phage vB_FspM_immuto_2-6A</name>
    <dbReference type="NCBI Taxonomy" id="2801477"/>
    <lineage>
        <taxon>Viruses</taxon>
        <taxon>Duplodnaviria</taxon>
        <taxon>Heunggongvirae</taxon>
        <taxon>Uroviricota</taxon>
        <taxon>Caudoviricetes</taxon>
        <taxon>Immutovirus</taxon>
        <taxon>Immutovirus immuto</taxon>
    </lineage>
</organism>
<name>A0A7T8ERH7_9CAUD</name>
<proteinExistence type="predicted"/>
<reference evidence="1 2" key="1">
    <citation type="submission" date="2020-12" db="EMBL/GenBank/DDBJ databases">
        <title>Dynamics of Baltic Sea phages driven by environmental changes.</title>
        <authorList>
            <person name="Hoetzinger M."/>
            <person name="Nilsson E."/>
            <person name="Holmfeldt K."/>
        </authorList>
    </citation>
    <scope>NUCLEOTIDE SEQUENCE [LARGE SCALE GENOMIC DNA]</scope>
</reference>
<evidence type="ECO:0000313" key="1">
    <source>
        <dbReference type="EMBL" id="QQO91806.1"/>
    </source>
</evidence>
<gene>
    <name evidence="1" type="ORF">immuto26A_127</name>
</gene>
<sequence length="81" mass="9356">MSKFKKGDIIYLNNPGYSVKEYGGQVETSGKYEVIELAENRVLANEGFVVETYKIIRARKGSVHVFTVNREWLEEKSRKIN</sequence>
<accession>A0A7T8ERH7</accession>
<evidence type="ECO:0000313" key="2">
    <source>
        <dbReference type="Proteomes" id="UP000595566"/>
    </source>
</evidence>
<dbReference type="EMBL" id="MW353175">
    <property type="protein sequence ID" value="QQO91806.1"/>
    <property type="molecule type" value="Genomic_DNA"/>
</dbReference>
<protein>
    <submittedName>
        <fullName evidence="1">Uncharacterized protein</fullName>
    </submittedName>
</protein>
<keyword evidence="2" id="KW-1185">Reference proteome</keyword>